<dbReference type="Pfam" id="PF08238">
    <property type="entry name" value="Sel1"/>
    <property type="match status" value="5"/>
</dbReference>
<keyword evidence="1" id="KW-0732">Signal</keyword>
<evidence type="ECO:0000256" key="1">
    <source>
        <dbReference type="SAM" id="SignalP"/>
    </source>
</evidence>
<dbReference type="InterPro" id="IPR006597">
    <property type="entry name" value="Sel1-like"/>
</dbReference>
<dbReference type="Gene3D" id="1.25.40.10">
    <property type="entry name" value="Tetratricopeptide repeat domain"/>
    <property type="match status" value="1"/>
</dbReference>
<sequence>MKPLLALMLLMTFFARAADPEPGSQYLQAAEAGDKRAQYYLADSWFSFGDLSKAEYWAQKSADNGDADACALLAQIKITNPVSLDYPEAKMLAEKAARAGSKAGEITLARILVNTQAGKPDYPKAISLLQNASENLESDVAVDAQMLLGLIYANGVGIQADDDKATWYFKRSSAISRTGYSEYWAGMMFLNGEQGFIEKNKQKALHWLNLSCTEGFDTGCEEFEKLTNG</sequence>
<dbReference type="PANTHER" id="PTHR43628:SF1">
    <property type="entry name" value="CHITIN SYNTHASE REGULATORY FACTOR 2-RELATED"/>
    <property type="match status" value="1"/>
</dbReference>
<protein>
    <recommendedName>
        <fullName evidence="4">Sel1 repeat family protein</fullName>
    </recommendedName>
</protein>
<proteinExistence type="predicted"/>
<reference evidence="2 3" key="1">
    <citation type="journal article" date="2013" name="Appl. Microbiol. Biotechnol.">
        <title>Glycerol assimilation and production of 1,3-propanediol by Citrobacter amalonaticus Y19.</title>
        <authorList>
            <person name="Ainala S.K."/>
            <person name="Ashok S."/>
            <person name="Ko Y."/>
            <person name="Park S."/>
        </authorList>
    </citation>
    <scope>NUCLEOTIDE SEQUENCE [LARGE SCALE GENOMIC DNA]</scope>
    <source>
        <strain evidence="2 3">Y19</strain>
    </source>
</reference>
<dbReference type="OrthoDB" id="6621898at2"/>
<dbReference type="KEGG" id="cama:F384_22760"/>
<dbReference type="PATRIC" id="fig|1261127.3.peg.4721"/>
<organism evidence="2 3">
    <name type="scientific">Citrobacter amalonaticus Y19</name>
    <dbReference type="NCBI Taxonomy" id="1261127"/>
    <lineage>
        <taxon>Bacteria</taxon>
        <taxon>Pseudomonadati</taxon>
        <taxon>Pseudomonadota</taxon>
        <taxon>Gammaproteobacteria</taxon>
        <taxon>Enterobacterales</taxon>
        <taxon>Enterobacteriaceae</taxon>
        <taxon>Citrobacter</taxon>
    </lineage>
</organism>
<evidence type="ECO:0000313" key="3">
    <source>
        <dbReference type="Proteomes" id="UP000034085"/>
    </source>
</evidence>
<dbReference type="InterPro" id="IPR011990">
    <property type="entry name" value="TPR-like_helical_dom_sf"/>
</dbReference>
<dbReference type="SMART" id="SM00671">
    <property type="entry name" value="SEL1"/>
    <property type="match status" value="5"/>
</dbReference>
<gene>
    <name evidence="2" type="ORF">F384_22760</name>
</gene>
<feature type="signal peptide" evidence="1">
    <location>
        <begin position="1"/>
        <end position="17"/>
    </location>
</feature>
<evidence type="ECO:0000313" key="2">
    <source>
        <dbReference type="EMBL" id="AKE61181.1"/>
    </source>
</evidence>
<dbReference type="InterPro" id="IPR052945">
    <property type="entry name" value="Mitotic_Regulator"/>
</dbReference>
<dbReference type="EMBL" id="CP011132">
    <property type="protein sequence ID" value="AKE61181.1"/>
    <property type="molecule type" value="Genomic_DNA"/>
</dbReference>
<name>A0A0F6TYE4_CITAM</name>
<dbReference type="HOGENOM" id="CLU_077623_0_0_6"/>
<dbReference type="AlphaFoldDB" id="A0A0F6TYE4"/>
<feature type="chain" id="PRO_5002510524" description="Sel1 repeat family protein" evidence="1">
    <location>
        <begin position="18"/>
        <end position="229"/>
    </location>
</feature>
<accession>A0A0F6TYE4</accession>
<dbReference type="RefSeq" id="WP_046493990.1">
    <property type="nucleotide sequence ID" value="NZ_CP011132.1"/>
</dbReference>
<dbReference type="Proteomes" id="UP000034085">
    <property type="component" value="Chromosome"/>
</dbReference>
<dbReference type="Gene3D" id="1.25.40.740">
    <property type="match status" value="1"/>
</dbReference>
<dbReference type="SUPFAM" id="SSF81901">
    <property type="entry name" value="HCP-like"/>
    <property type="match status" value="2"/>
</dbReference>
<dbReference type="PANTHER" id="PTHR43628">
    <property type="entry name" value="ACTIVATOR OF C KINASE PROTEIN 1-RELATED"/>
    <property type="match status" value="1"/>
</dbReference>
<evidence type="ECO:0008006" key="4">
    <source>
        <dbReference type="Google" id="ProtNLM"/>
    </source>
</evidence>